<comment type="caution">
    <text evidence="2">The sequence shown here is derived from an EMBL/GenBank/DDBJ whole genome shotgun (WGS) entry which is preliminary data.</text>
</comment>
<evidence type="ECO:0000313" key="2">
    <source>
        <dbReference type="EMBL" id="GAA4151221.1"/>
    </source>
</evidence>
<sequence length="42" mass="3982">MRQWPMGRGHAAAEGGGGAAKEGVTSQADAPEAGAPGVFSGG</sequence>
<dbReference type="Proteomes" id="UP001500266">
    <property type="component" value="Unassembled WGS sequence"/>
</dbReference>
<protein>
    <submittedName>
        <fullName evidence="2">Uncharacterized protein</fullName>
    </submittedName>
</protein>
<keyword evidence="3" id="KW-1185">Reference proteome</keyword>
<evidence type="ECO:0000256" key="1">
    <source>
        <dbReference type="SAM" id="MobiDB-lite"/>
    </source>
</evidence>
<proteinExistence type="predicted"/>
<dbReference type="EMBL" id="BAABDO010000092">
    <property type="protein sequence ID" value="GAA4151221.1"/>
    <property type="molecule type" value="Genomic_DNA"/>
</dbReference>
<name>A0ABP7Z9X4_9ACTN</name>
<organism evidence="2 3">
    <name type="scientific">Actinomadura keratinilytica</name>
    <dbReference type="NCBI Taxonomy" id="547461"/>
    <lineage>
        <taxon>Bacteria</taxon>
        <taxon>Bacillati</taxon>
        <taxon>Actinomycetota</taxon>
        <taxon>Actinomycetes</taxon>
        <taxon>Streptosporangiales</taxon>
        <taxon>Thermomonosporaceae</taxon>
        <taxon>Actinomadura</taxon>
    </lineage>
</organism>
<gene>
    <name evidence="2" type="ORF">GCM10022416_48230</name>
</gene>
<feature type="region of interest" description="Disordered" evidence="1">
    <location>
        <begin position="1"/>
        <end position="42"/>
    </location>
</feature>
<evidence type="ECO:0000313" key="3">
    <source>
        <dbReference type="Proteomes" id="UP001500266"/>
    </source>
</evidence>
<accession>A0ABP7Z9X4</accession>
<reference evidence="3" key="1">
    <citation type="journal article" date="2019" name="Int. J. Syst. Evol. Microbiol.">
        <title>The Global Catalogue of Microorganisms (GCM) 10K type strain sequencing project: providing services to taxonomists for standard genome sequencing and annotation.</title>
        <authorList>
            <consortium name="The Broad Institute Genomics Platform"/>
            <consortium name="The Broad Institute Genome Sequencing Center for Infectious Disease"/>
            <person name="Wu L."/>
            <person name="Ma J."/>
        </authorList>
    </citation>
    <scope>NUCLEOTIDE SEQUENCE [LARGE SCALE GENOMIC DNA]</scope>
    <source>
        <strain evidence="3">JCM 17316</strain>
    </source>
</reference>